<dbReference type="InterPro" id="IPR015649">
    <property type="entry name" value="SCHIP_1_C"/>
</dbReference>
<dbReference type="EMBL" id="JBEDNZ010000004">
    <property type="protein sequence ID" value="KAL0849313.1"/>
    <property type="molecule type" value="Genomic_DNA"/>
</dbReference>
<gene>
    <name evidence="5" type="ORF">ABMA28_013635</name>
</gene>
<evidence type="ECO:0000259" key="4">
    <source>
        <dbReference type="Pfam" id="PF10148"/>
    </source>
</evidence>
<dbReference type="InterPro" id="IPR039045">
    <property type="entry name" value="SCHIP_1"/>
</dbReference>
<feature type="region of interest" description="Disordered" evidence="3">
    <location>
        <begin position="661"/>
        <end position="701"/>
    </location>
</feature>
<feature type="coiled-coil region" evidence="2">
    <location>
        <begin position="308"/>
        <end position="342"/>
    </location>
</feature>
<feature type="compositionally biased region" description="Low complexity" evidence="3">
    <location>
        <begin position="673"/>
        <end position="693"/>
    </location>
</feature>
<dbReference type="PANTHER" id="PTHR13103:SF2">
    <property type="entry name" value="IQCJ-SCHIP1 READTHROUGH TRANSCRIPT PROTEIN-RELATED"/>
    <property type="match status" value="1"/>
</dbReference>
<evidence type="ECO:0000256" key="3">
    <source>
        <dbReference type="SAM" id="MobiDB-lite"/>
    </source>
</evidence>
<reference evidence="5 6" key="1">
    <citation type="submission" date="2024-06" db="EMBL/GenBank/DDBJ databases">
        <title>A chromosome-level genome assembly of beet webworm, Loxostege sticticalis.</title>
        <authorList>
            <person name="Zhang Y."/>
        </authorList>
    </citation>
    <scope>NUCLEOTIDE SEQUENCE [LARGE SCALE GENOMIC DNA]</scope>
    <source>
        <strain evidence="5">AQ028</strain>
        <tissue evidence="5">Male pupae</tissue>
    </source>
</reference>
<protein>
    <recommendedName>
        <fullName evidence="4">Schwannomin interacting protein 1 C-terminal domain-containing protein</fullName>
    </recommendedName>
</protein>
<evidence type="ECO:0000313" key="5">
    <source>
        <dbReference type="EMBL" id="KAL0849313.1"/>
    </source>
</evidence>
<comment type="caution">
    <text evidence="5">The sequence shown here is derived from an EMBL/GenBank/DDBJ whole genome shotgun (WGS) entry which is preliminary data.</text>
</comment>
<name>A0ABD0TJ06_LOXSC</name>
<dbReference type="Pfam" id="PF10148">
    <property type="entry name" value="SCHIP-1_C"/>
    <property type="match status" value="1"/>
</dbReference>
<organism evidence="5 6">
    <name type="scientific">Loxostege sticticalis</name>
    <name type="common">Beet webworm moth</name>
    <dbReference type="NCBI Taxonomy" id="481309"/>
    <lineage>
        <taxon>Eukaryota</taxon>
        <taxon>Metazoa</taxon>
        <taxon>Ecdysozoa</taxon>
        <taxon>Arthropoda</taxon>
        <taxon>Hexapoda</taxon>
        <taxon>Insecta</taxon>
        <taxon>Pterygota</taxon>
        <taxon>Neoptera</taxon>
        <taxon>Endopterygota</taxon>
        <taxon>Lepidoptera</taxon>
        <taxon>Glossata</taxon>
        <taxon>Ditrysia</taxon>
        <taxon>Pyraloidea</taxon>
        <taxon>Crambidae</taxon>
        <taxon>Pyraustinae</taxon>
        <taxon>Loxostege</taxon>
    </lineage>
</organism>
<dbReference type="Proteomes" id="UP001549921">
    <property type="component" value="Unassembled WGS sequence"/>
</dbReference>
<accession>A0ABD0TJ06</accession>
<dbReference type="AlphaFoldDB" id="A0ABD0TJ06"/>
<evidence type="ECO:0000256" key="2">
    <source>
        <dbReference type="SAM" id="Coils"/>
    </source>
</evidence>
<feature type="region of interest" description="Disordered" evidence="3">
    <location>
        <begin position="135"/>
        <end position="155"/>
    </location>
</feature>
<dbReference type="PANTHER" id="PTHR13103">
    <property type="entry name" value="SCHWANNOMIN INTERACTING PROTEIN 1"/>
    <property type="match status" value="1"/>
</dbReference>
<keyword evidence="1 2" id="KW-0175">Coiled coil</keyword>
<feature type="region of interest" description="Disordered" evidence="3">
    <location>
        <begin position="713"/>
        <end position="732"/>
    </location>
</feature>
<sequence>MKIDQGTDNGNIAVINRYEHLPNVQLNNRSWLLSSSIQSDNQYRTDNIQYNVHSNFNNHETVESHEVFENDTITSSPNIKDSESGALKEVCNQQYRIYTQNNLNVITNSILQQSSNLAESVVSAIVHREIFKEDSNAYPNTSPSEEERAFEHSDTDEMSENGIQTLPRGIVNPNYPGFQHLAHTLQDYSSTIENFYHSENEMTDDDIDVEITELAYENEPIQNSTLKENKNINNNNNENTIICSGFQTQNDLLANTLDSNRTNDIPDIIKTLSQNNNNNVNSNNCEFNCSDTDIENNFDTKDIIGDFNKEIEDEIKQLLNYNINIQDDLEELRKDIKDTFAKPIENTINNISDVVNHVIKKLVETNGSDQTDDCTDSKVNEREIEKNCDDIVKENESNTRTEMNLSRPTFLLIENTNSKIVDAHLSDGKDEINIDEREYDTDKLTNDVEKTIKQLSTELRKIIPKLDEMRERDKLWALSTKDSRAVVTDGNSNEVASSSCHLVNTRETSCESARFVNIREDDNIKCRSPLKSKSESRASRERQKEIVSPMDSTRSAQKKISVRNNCTKECDLESFDVYNIETALPKLDLDAIENHLRAAKEAERRKRNDREEIRRRLAMGIDNDEYYSMVHTDRPGKKPSLHSRLQNGMNLQICFMNETASDNESQTSDIERNSNYNSKSSSRSSLISKSSYNHPYQTRPLSVNITKQDKISTVQSGAKLRPTSLSMQKKSRSSHSLGHIELKESDFYALQATLQTEARIALAQAKEMARLQMERERRSRPVSPVTEMLRRSMEKASAPLAPDRRRVSRQLLTDMNIAQLQVIVNELHSQIESLNDSLVKLLMARDELHMGQDSMLVDIEDLTRYLGVKEQSKKTKGTTKSGVRRLTSLVHK</sequence>
<feature type="compositionally biased region" description="Basic and acidic residues" evidence="3">
    <location>
        <begin position="532"/>
        <end position="545"/>
    </location>
</feature>
<feature type="region of interest" description="Disordered" evidence="3">
    <location>
        <begin position="527"/>
        <end position="556"/>
    </location>
</feature>
<feature type="compositionally biased region" description="Basic and acidic residues" evidence="3">
    <location>
        <begin position="145"/>
        <end position="155"/>
    </location>
</feature>
<feature type="domain" description="Schwannomin interacting protein 1 C-terminal" evidence="4">
    <location>
        <begin position="679"/>
        <end position="874"/>
    </location>
</feature>
<feature type="coiled-coil region" evidence="2">
    <location>
        <begin position="589"/>
        <end position="616"/>
    </location>
</feature>
<proteinExistence type="predicted"/>
<evidence type="ECO:0000256" key="1">
    <source>
        <dbReference type="ARBA" id="ARBA00023054"/>
    </source>
</evidence>
<evidence type="ECO:0000313" key="6">
    <source>
        <dbReference type="Proteomes" id="UP001549921"/>
    </source>
</evidence>